<accession>A0A4Z0J4Z1</accession>
<evidence type="ECO:0000259" key="8">
    <source>
        <dbReference type="PROSITE" id="PS50928"/>
    </source>
</evidence>
<comment type="subcellular location">
    <subcellularLocation>
        <location evidence="1 7">Cell membrane</location>
        <topology evidence="1 7">Multi-pass membrane protein</topology>
    </subcellularLocation>
</comment>
<comment type="similarity">
    <text evidence="7">Belongs to the binding-protein-dependent transport system permease family.</text>
</comment>
<comment type="caution">
    <text evidence="9">The sequence shown here is derived from an EMBL/GenBank/DDBJ whole genome shotgun (WGS) entry which is preliminary data.</text>
</comment>
<evidence type="ECO:0000313" key="10">
    <source>
        <dbReference type="Proteomes" id="UP000297348"/>
    </source>
</evidence>
<dbReference type="CDD" id="cd06261">
    <property type="entry name" value="TM_PBP2"/>
    <property type="match status" value="1"/>
</dbReference>
<dbReference type="OrthoDB" id="9804353at2"/>
<reference evidence="9 10" key="1">
    <citation type="submission" date="2018-10" db="EMBL/GenBank/DDBJ databases">
        <title>Lactobacillus sp. R7 and Lactobacillus sp. R19 isolated from fermented mustard green product of Taiwan.</title>
        <authorList>
            <person name="Lin S.-T."/>
        </authorList>
    </citation>
    <scope>NUCLEOTIDE SEQUENCE [LARGE SCALE GENOMIC DNA]</scope>
    <source>
        <strain evidence="9 10">BCRC 81129</strain>
    </source>
</reference>
<evidence type="ECO:0000256" key="1">
    <source>
        <dbReference type="ARBA" id="ARBA00004651"/>
    </source>
</evidence>
<evidence type="ECO:0000256" key="3">
    <source>
        <dbReference type="ARBA" id="ARBA00022475"/>
    </source>
</evidence>
<dbReference type="GO" id="GO:0042918">
    <property type="term" value="P:alkanesulfonate transmembrane transport"/>
    <property type="evidence" value="ECO:0007669"/>
    <property type="project" value="UniProtKB-ARBA"/>
</dbReference>
<feature type="transmembrane region" description="Helical" evidence="7">
    <location>
        <begin position="231"/>
        <end position="247"/>
    </location>
</feature>
<keyword evidence="5 7" id="KW-1133">Transmembrane helix</keyword>
<feature type="transmembrane region" description="Helical" evidence="7">
    <location>
        <begin position="79"/>
        <end position="99"/>
    </location>
</feature>
<dbReference type="Gene3D" id="1.10.3720.10">
    <property type="entry name" value="MetI-like"/>
    <property type="match status" value="1"/>
</dbReference>
<dbReference type="InterPro" id="IPR035906">
    <property type="entry name" value="MetI-like_sf"/>
</dbReference>
<proteinExistence type="inferred from homology"/>
<keyword evidence="6 7" id="KW-0472">Membrane</keyword>
<evidence type="ECO:0000256" key="2">
    <source>
        <dbReference type="ARBA" id="ARBA00022448"/>
    </source>
</evidence>
<dbReference type="Pfam" id="PF00528">
    <property type="entry name" value="BPD_transp_1"/>
    <property type="match status" value="1"/>
</dbReference>
<keyword evidence="4 7" id="KW-0812">Transmembrane</keyword>
<feature type="domain" description="ABC transmembrane type-1" evidence="8">
    <location>
        <begin position="71"/>
        <end position="255"/>
    </location>
</feature>
<dbReference type="InterPro" id="IPR000515">
    <property type="entry name" value="MetI-like"/>
</dbReference>
<feature type="transmembrane region" description="Helical" evidence="7">
    <location>
        <begin position="20"/>
        <end position="40"/>
    </location>
</feature>
<keyword evidence="2 7" id="KW-0813">Transport</keyword>
<dbReference type="SUPFAM" id="SSF161098">
    <property type="entry name" value="MetI-like"/>
    <property type="match status" value="1"/>
</dbReference>
<dbReference type="AlphaFoldDB" id="A0A4Z0J4Z1"/>
<evidence type="ECO:0000256" key="6">
    <source>
        <dbReference type="ARBA" id="ARBA00023136"/>
    </source>
</evidence>
<dbReference type="PROSITE" id="PS50928">
    <property type="entry name" value="ABC_TM1"/>
    <property type="match status" value="1"/>
</dbReference>
<keyword evidence="3" id="KW-1003">Cell membrane</keyword>
<dbReference type="RefSeq" id="WP_135368963.1">
    <property type="nucleotide sequence ID" value="NZ_RKLX01000032.1"/>
</dbReference>
<feature type="transmembrane region" description="Helical" evidence="7">
    <location>
        <begin position="119"/>
        <end position="135"/>
    </location>
</feature>
<protein>
    <submittedName>
        <fullName evidence="9">ABC transporter permease subunit</fullName>
    </submittedName>
</protein>
<dbReference type="FunFam" id="1.10.3720.10:FF:000003">
    <property type="entry name" value="Aliphatic sulfonate ABC transporter permease"/>
    <property type="match status" value="1"/>
</dbReference>
<organism evidence="9 10">
    <name type="scientific">Levilactobacillus suantsaiihabitans</name>
    <dbReference type="NCBI Taxonomy" id="2487722"/>
    <lineage>
        <taxon>Bacteria</taxon>
        <taxon>Bacillati</taxon>
        <taxon>Bacillota</taxon>
        <taxon>Bacilli</taxon>
        <taxon>Lactobacillales</taxon>
        <taxon>Lactobacillaceae</taxon>
        <taxon>Levilactobacillus</taxon>
    </lineage>
</organism>
<evidence type="ECO:0000256" key="7">
    <source>
        <dbReference type="RuleBase" id="RU363032"/>
    </source>
</evidence>
<feature type="transmembrane region" description="Helical" evidence="7">
    <location>
        <begin position="141"/>
        <end position="160"/>
    </location>
</feature>
<evidence type="ECO:0000256" key="4">
    <source>
        <dbReference type="ARBA" id="ARBA00022692"/>
    </source>
</evidence>
<gene>
    <name evidence="9" type="ORF">EGT51_12330</name>
</gene>
<dbReference type="PANTHER" id="PTHR30151">
    <property type="entry name" value="ALKANE SULFONATE ABC TRANSPORTER-RELATED, MEMBRANE SUBUNIT"/>
    <property type="match status" value="1"/>
</dbReference>
<evidence type="ECO:0000256" key="5">
    <source>
        <dbReference type="ARBA" id="ARBA00022989"/>
    </source>
</evidence>
<keyword evidence="10" id="KW-1185">Reference proteome</keyword>
<dbReference type="PANTHER" id="PTHR30151:SF38">
    <property type="entry name" value="ALIPHATIC SULFONATES TRANSPORT PERMEASE PROTEIN SSUC-RELATED"/>
    <property type="match status" value="1"/>
</dbReference>
<dbReference type="EMBL" id="RKLX01000032">
    <property type="protein sequence ID" value="TGD17444.1"/>
    <property type="molecule type" value="Genomic_DNA"/>
</dbReference>
<evidence type="ECO:0000313" key="9">
    <source>
        <dbReference type="EMBL" id="TGD17444.1"/>
    </source>
</evidence>
<dbReference type="GO" id="GO:0005886">
    <property type="term" value="C:plasma membrane"/>
    <property type="evidence" value="ECO:0007669"/>
    <property type="project" value="UniProtKB-SubCell"/>
</dbReference>
<name>A0A4Z0J4Z1_9LACO</name>
<dbReference type="Proteomes" id="UP000297348">
    <property type="component" value="Unassembled WGS sequence"/>
</dbReference>
<sequence>MQKSVSLSPALPPKPKSRSFSFKGFLPFLIPVLVVVIWQLSSSLGWLSTNILPSPWAVLKDGVKLTQTGELPKNMSISLYRATLGLVIGGGLGFILGFLNGMSNTARLLFDSSIQMVRNVPHLALIPLIILWLGINESAKISLVAIGTMFPVYINTFNGIRNVDPDLIEMGKSYNLSKRELFQKIIFPAALPQVLVGVRYALGVMWTTLIVAETISANSGIGYMSTNAEDFVDMETVILCIVIYAILGKISDLVAKSFETLFLDWQTLGRSNN</sequence>